<evidence type="ECO:0000313" key="3">
    <source>
        <dbReference type="Proteomes" id="UP001451303"/>
    </source>
</evidence>
<comment type="caution">
    <text evidence="2">The sequence shown here is derived from an EMBL/GenBank/DDBJ whole genome shotgun (WGS) entry which is preliminary data.</text>
</comment>
<keyword evidence="3" id="KW-1185">Reference proteome</keyword>
<keyword evidence="1" id="KW-0472">Membrane</keyword>
<evidence type="ECO:0000313" key="2">
    <source>
        <dbReference type="EMBL" id="KAL0474835.1"/>
    </source>
</evidence>
<accession>A0ABR3DQA2</accession>
<dbReference type="Proteomes" id="UP001451303">
    <property type="component" value="Unassembled WGS sequence"/>
</dbReference>
<keyword evidence="1" id="KW-1133">Transmembrane helix</keyword>
<gene>
    <name evidence="2" type="ORF">QR685DRAFT_567727</name>
</gene>
<feature type="transmembrane region" description="Helical" evidence="1">
    <location>
        <begin position="206"/>
        <end position="230"/>
    </location>
</feature>
<reference evidence="2 3" key="1">
    <citation type="submission" date="2023-09" db="EMBL/GenBank/DDBJ databases">
        <title>Multi-omics analysis of a traditional fermented food reveals byproduct-associated fungal strains for waste-to-food upcycling.</title>
        <authorList>
            <consortium name="Lawrence Berkeley National Laboratory"/>
            <person name="Rekdal V.M."/>
            <person name="Villalobos-Escobedo J.M."/>
            <person name="Rodriguez-Valeron N."/>
            <person name="Garcia M.O."/>
            <person name="Vasquez D.P."/>
            <person name="Damayanti I."/>
            <person name="Sorensen P.M."/>
            <person name="Baidoo E.E."/>
            <person name="De Carvalho A.C."/>
            <person name="Riley R."/>
            <person name="Lipzen A."/>
            <person name="He G."/>
            <person name="Yan M."/>
            <person name="Haridas S."/>
            <person name="Daum C."/>
            <person name="Yoshinaga Y."/>
            <person name="Ng V."/>
            <person name="Grigoriev I.V."/>
            <person name="Munk R."/>
            <person name="Nuraida L."/>
            <person name="Wijaya C.H."/>
            <person name="Morales P.-C."/>
            <person name="Keasling J.D."/>
        </authorList>
    </citation>
    <scope>NUCLEOTIDE SEQUENCE [LARGE SCALE GENOMIC DNA]</scope>
    <source>
        <strain evidence="2 3">FGSC 2613</strain>
    </source>
</reference>
<evidence type="ECO:0000256" key="1">
    <source>
        <dbReference type="SAM" id="Phobius"/>
    </source>
</evidence>
<sequence>MTKSYQAPNKSWMDSWIPAIFGSVPGRLLETPLKPKPLEQVYGPNIDSATEYTPINHDAGHDKSARIKTINNDCTHPRAVRFSWHSQTSKSMMNLKVPRDSIPWLFAWKPPGEVAATENQNRIHVDNIWKVQNTLQFTRISDIYSPKRKKHGYNSTVSSRRLNELRTWNKALEGRQRLRRKGRSKAGTKSLEKYFKANSGNTIGRLFIYVVGSATISASCVGICIVISSLNNPQCRYTPQRLRKARLGLSSGGGNDCGPAPL</sequence>
<dbReference type="EMBL" id="JAVLET010000001">
    <property type="protein sequence ID" value="KAL0474835.1"/>
    <property type="molecule type" value="Genomic_DNA"/>
</dbReference>
<proteinExistence type="predicted"/>
<keyword evidence="1" id="KW-0812">Transmembrane</keyword>
<protein>
    <submittedName>
        <fullName evidence="2">Uncharacterized protein</fullName>
    </submittedName>
</protein>
<organism evidence="2 3">
    <name type="scientific">Neurospora intermedia</name>
    <dbReference type="NCBI Taxonomy" id="5142"/>
    <lineage>
        <taxon>Eukaryota</taxon>
        <taxon>Fungi</taxon>
        <taxon>Dikarya</taxon>
        <taxon>Ascomycota</taxon>
        <taxon>Pezizomycotina</taxon>
        <taxon>Sordariomycetes</taxon>
        <taxon>Sordariomycetidae</taxon>
        <taxon>Sordariales</taxon>
        <taxon>Sordariaceae</taxon>
        <taxon>Neurospora</taxon>
    </lineage>
</organism>
<name>A0ABR3DQA2_NEUIN</name>